<name>A0A7D9M394_PARCT</name>
<sequence length="184" mass="21515">MLDISLSTVRRRMREQGLSSTQPFASLSDEELDSIVSEIKLSHPQCGYRMMIGHLRSRGLKIQQDRVRTSLRRVDPEGTTVRWMAAIYRRKYSVKGPNSLWHIDGYHKLIRWKMVIHGGIDGFSRVPVYLSCSNNNRADTVFELFEEAVNCWGASIENSIRQRWRKCRSFYVYANTPTSRTRKR</sequence>
<dbReference type="OrthoDB" id="5986638at2759"/>
<dbReference type="AlphaFoldDB" id="A0A7D9M394"/>
<reference evidence="2" key="1">
    <citation type="submission" date="2020-04" db="EMBL/GenBank/DDBJ databases">
        <authorList>
            <person name="Alioto T."/>
            <person name="Alioto T."/>
            <person name="Gomez Garrido J."/>
        </authorList>
    </citation>
    <scope>NUCLEOTIDE SEQUENCE</scope>
    <source>
        <strain evidence="2">A484AB</strain>
    </source>
</reference>
<gene>
    <name evidence="2" type="ORF">PACLA_8A039811</name>
</gene>
<keyword evidence="3" id="KW-1185">Reference proteome</keyword>
<proteinExistence type="predicted"/>
<evidence type="ECO:0000313" key="3">
    <source>
        <dbReference type="Proteomes" id="UP001152795"/>
    </source>
</evidence>
<protein>
    <submittedName>
        <fullName evidence="2">PREDICTED: uncharacterized protein LOC107339677 isoform X1</fullName>
    </submittedName>
</protein>
<evidence type="ECO:0000259" key="1">
    <source>
        <dbReference type="Pfam" id="PF24764"/>
    </source>
</evidence>
<evidence type="ECO:0000313" key="2">
    <source>
        <dbReference type="EMBL" id="CAB4042493.1"/>
    </source>
</evidence>
<dbReference type="PANTHER" id="PTHR46791:SF5">
    <property type="entry name" value="CLR5 DOMAIN-CONTAINING PROTEIN-RELATED"/>
    <property type="match status" value="1"/>
</dbReference>
<comment type="caution">
    <text evidence="2">The sequence shown here is derived from an EMBL/GenBank/DDBJ whole genome shotgun (WGS) entry which is preliminary data.</text>
</comment>
<dbReference type="Pfam" id="PF24764">
    <property type="entry name" value="rva_4"/>
    <property type="match status" value="1"/>
</dbReference>
<accession>A0A7D9M394</accession>
<organism evidence="2 3">
    <name type="scientific">Paramuricea clavata</name>
    <name type="common">Red gorgonian</name>
    <name type="synonym">Violescent sea-whip</name>
    <dbReference type="NCBI Taxonomy" id="317549"/>
    <lineage>
        <taxon>Eukaryota</taxon>
        <taxon>Metazoa</taxon>
        <taxon>Cnidaria</taxon>
        <taxon>Anthozoa</taxon>
        <taxon>Octocorallia</taxon>
        <taxon>Malacalcyonacea</taxon>
        <taxon>Plexauridae</taxon>
        <taxon>Paramuricea</taxon>
    </lineage>
</organism>
<dbReference type="PANTHER" id="PTHR46791">
    <property type="entry name" value="EXPRESSED PROTEIN"/>
    <property type="match status" value="1"/>
</dbReference>
<dbReference type="EMBL" id="CACRXK020030232">
    <property type="protein sequence ID" value="CAB4042493.1"/>
    <property type="molecule type" value="Genomic_DNA"/>
</dbReference>
<dbReference type="InterPro" id="IPR058913">
    <property type="entry name" value="Integrase_dom_put"/>
</dbReference>
<dbReference type="SUPFAM" id="SSF53098">
    <property type="entry name" value="Ribonuclease H-like"/>
    <property type="match status" value="1"/>
</dbReference>
<dbReference type="Proteomes" id="UP001152795">
    <property type="component" value="Unassembled WGS sequence"/>
</dbReference>
<feature type="domain" description="Integrase core" evidence="1">
    <location>
        <begin position="92"/>
        <end position="153"/>
    </location>
</feature>
<dbReference type="InterPro" id="IPR012337">
    <property type="entry name" value="RNaseH-like_sf"/>
</dbReference>